<evidence type="ECO:0000313" key="3">
    <source>
        <dbReference type="EMBL" id="BBH17138.1"/>
    </source>
</evidence>
<evidence type="ECO:0000256" key="2">
    <source>
        <dbReference type="SAM" id="SignalP"/>
    </source>
</evidence>
<name>A0A3G9J0H8_9ACTN</name>
<feature type="transmembrane region" description="Helical" evidence="1">
    <location>
        <begin position="195"/>
        <end position="214"/>
    </location>
</feature>
<sequence>MSVIANATLAVAASSAVVLGSSVAGAASVAPAAYQGGITTIIKISVIPRQLQSTCVDVHISVSSDAGTPVGTVNFSIDGHILDTRAVPSSGSFTEAINCGAVGTIGRELHGTTSSDTVQDVAFVSTAATTPGLSVGTHLLKAAYVPTGNWQAASASTSILIYAPTTGGNTGGLPTGVDAGLTTFNQAGAGNGSDLRAAISGAAMALALGVVAVYRRRATR</sequence>
<feature type="signal peptide" evidence="2">
    <location>
        <begin position="1"/>
        <end position="26"/>
    </location>
</feature>
<keyword evidence="4" id="KW-1185">Reference proteome</keyword>
<feature type="chain" id="PRO_5018320880" description="Gram-positive cocci surface proteins LPxTG domain-containing protein" evidence="2">
    <location>
        <begin position="27"/>
        <end position="220"/>
    </location>
</feature>
<keyword evidence="1" id="KW-0472">Membrane</keyword>
<evidence type="ECO:0000313" key="4">
    <source>
        <dbReference type="Proteomes" id="UP000271573"/>
    </source>
</evidence>
<keyword evidence="1" id="KW-0812">Transmembrane</keyword>
<organism evidence="3 4">
    <name type="scientific">Nocardioides baekrokdamisoli</name>
    <dbReference type="NCBI Taxonomy" id="1804624"/>
    <lineage>
        <taxon>Bacteria</taxon>
        <taxon>Bacillati</taxon>
        <taxon>Actinomycetota</taxon>
        <taxon>Actinomycetes</taxon>
        <taxon>Propionibacteriales</taxon>
        <taxon>Nocardioidaceae</taxon>
        <taxon>Nocardioides</taxon>
    </lineage>
</organism>
<dbReference type="EMBL" id="AP019307">
    <property type="protein sequence ID" value="BBH17138.1"/>
    <property type="molecule type" value="Genomic_DNA"/>
</dbReference>
<accession>A0A3G9J0H8</accession>
<keyword evidence="2" id="KW-0732">Signal</keyword>
<proteinExistence type="predicted"/>
<evidence type="ECO:0008006" key="5">
    <source>
        <dbReference type="Google" id="ProtNLM"/>
    </source>
</evidence>
<reference evidence="3 4" key="1">
    <citation type="submission" date="2018-11" db="EMBL/GenBank/DDBJ databases">
        <title>Complete genome sequence of Nocardioides baekrokdamisoli strain KCTC 39748.</title>
        <authorList>
            <person name="Kang S.W."/>
            <person name="Lee K.C."/>
            <person name="Kim K.K."/>
            <person name="Kim J.S."/>
            <person name="Kim D.S."/>
            <person name="Ko S.H."/>
            <person name="Yang S.H."/>
            <person name="Shin Y.K."/>
            <person name="Lee J.S."/>
        </authorList>
    </citation>
    <scope>NUCLEOTIDE SEQUENCE [LARGE SCALE GENOMIC DNA]</scope>
    <source>
        <strain evidence="3 4">KCTC 39748</strain>
    </source>
</reference>
<protein>
    <recommendedName>
        <fullName evidence="5">Gram-positive cocci surface proteins LPxTG domain-containing protein</fullName>
    </recommendedName>
</protein>
<dbReference type="KEGG" id="nbe:Back2_14250"/>
<evidence type="ECO:0000256" key="1">
    <source>
        <dbReference type="SAM" id="Phobius"/>
    </source>
</evidence>
<gene>
    <name evidence="3" type="ORF">Back2_14250</name>
</gene>
<dbReference type="AlphaFoldDB" id="A0A3G9J0H8"/>
<keyword evidence="1" id="KW-1133">Transmembrane helix</keyword>
<dbReference type="Proteomes" id="UP000271573">
    <property type="component" value="Chromosome"/>
</dbReference>